<name>A0A8U0HVA9_9EURY</name>
<evidence type="ECO:0000313" key="3">
    <source>
        <dbReference type="Proteomes" id="UP000830729"/>
    </source>
</evidence>
<dbReference type="RefSeq" id="WP_248650832.1">
    <property type="nucleotide sequence ID" value="NZ_CP096659.1"/>
</dbReference>
<sequence>MTVGYFILVSLVMLVFGMSGLYLSASPPSPDPDAPSPREMMSASVRYSDDANE</sequence>
<proteinExistence type="predicted"/>
<dbReference type="KEGG" id="halx:M0R89_01660"/>
<organism evidence="2 3">
    <name type="scientific">Halorussus limi</name>
    <dbReference type="NCBI Taxonomy" id="2938695"/>
    <lineage>
        <taxon>Archaea</taxon>
        <taxon>Methanobacteriati</taxon>
        <taxon>Methanobacteriota</taxon>
        <taxon>Stenosarchaea group</taxon>
        <taxon>Halobacteria</taxon>
        <taxon>Halobacteriales</taxon>
        <taxon>Haladaptataceae</taxon>
        <taxon>Halorussus</taxon>
    </lineage>
</organism>
<evidence type="ECO:0000256" key="1">
    <source>
        <dbReference type="SAM" id="MobiDB-lite"/>
    </source>
</evidence>
<dbReference type="Proteomes" id="UP000830729">
    <property type="component" value="Chromosome"/>
</dbReference>
<protein>
    <submittedName>
        <fullName evidence="2">Uncharacterized protein</fullName>
    </submittedName>
</protein>
<dbReference type="AlphaFoldDB" id="A0A8U0HVA9"/>
<evidence type="ECO:0000313" key="2">
    <source>
        <dbReference type="EMBL" id="UPV74789.1"/>
    </source>
</evidence>
<reference evidence="2 3" key="1">
    <citation type="submission" date="2022-04" db="EMBL/GenBank/DDBJ databases">
        <title>Diverse halophilic archaea isolated from saline environments.</title>
        <authorList>
            <person name="Cui H.-L."/>
        </authorList>
    </citation>
    <scope>NUCLEOTIDE SEQUENCE [LARGE SCALE GENOMIC DNA]</scope>
    <source>
        <strain evidence="2 3">XZYJT49</strain>
    </source>
</reference>
<feature type="region of interest" description="Disordered" evidence="1">
    <location>
        <begin position="26"/>
        <end position="53"/>
    </location>
</feature>
<keyword evidence="3" id="KW-1185">Reference proteome</keyword>
<accession>A0A8U0HVA9</accession>
<gene>
    <name evidence="2" type="ORF">M0R89_01660</name>
</gene>
<dbReference type="GeneID" id="72183865"/>
<dbReference type="EMBL" id="CP096659">
    <property type="protein sequence ID" value="UPV74789.1"/>
    <property type="molecule type" value="Genomic_DNA"/>
</dbReference>